<dbReference type="PANTHER" id="PTHR37423">
    <property type="entry name" value="SOLUBLE LYTIC MUREIN TRANSGLYCOSYLASE-RELATED"/>
    <property type="match status" value="1"/>
</dbReference>
<dbReference type="GO" id="GO:0008933">
    <property type="term" value="F:peptidoglycan lytic transglycosylase activity"/>
    <property type="evidence" value="ECO:0007669"/>
    <property type="project" value="InterPro"/>
</dbReference>
<dbReference type="SUPFAM" id="SSF53955">
    <property type="entry name" value="Lysozyme-like"/>
    <property type="match status" value="1"/>
</dbReference>
<reference evidence="4 5" key="1">
    <citation type="submission" date="2018-06" db="EMBL/GenBank/DDBJ databases">
        <title>Genomic Encyclopedia of Type Strains, Phase III (KMG-III): the genomes of soil and plant-associated and newly described type strains.</title>
        <authorList>
            <person name="Whitman W."/>
        </authorList>
    </citation>
    <scope>NUCLEOTIDE SEQUENCE [LARGE SCALE GENOMIC DNA]</scope>
    <source>
        <strain evidence="4 5">CECT 7646</strain>
    </source>
</reference>
<sequence length="341" mass="35526">MSSRVGLIVGVGVGVGVVVGRAAARIAGLSGRWPALCAGLLLSISQQAAWADVWGYMDDLGTAHFAAEKVDERYSLFFQAGQSFDTRDMAAAAAPAGTGLAQMRTFFDISPGYKAVRRHLRAAADLRKIDYALLQALIVTESGFDAGAVSPRGAVGLMQVMPATARQYGIAALPHQSVVRQLVDPLVNIGAGTRHLRYLLDLFPGRLELAIAAYNAGEGAVQRAGGKVPDFPETQNYVKTVMQIYRLLRPTAEASSTRAVGELPGRGGAPADGGGPHRVRMELAPPPAERMPVSAEPRAAAGFDVAAVSGATGAPGGRRRYLAAADAFAGNASYSLTAPGE</sequence>
<dbReference type="InterPro" id="IPR008258">
    <property type="entry name" value="Transglycosylase_SLT_dom_1"/>
</dbReference>
<dbReference type="Gene3D" id="1.10.530.10">
    <property type="match status" value="1"/>
</dbReference>
<dbReference type="InterPro" id="IPR000189">
    <property type="entry name" value="Transglyc_AS"/>
</dbReference>
<dbReference type="AlphaFoldDB" id="A0A318SKN8"/>
<evidence type="ECO:0000313" key="5">
    <source>
        <dbReference type="Proteomes" id="UP000247540"/>
    </source>
</evidence>
<evidence type="ECO:0000313" key="4">
    <source>
        <dbReference type="EMBL" id="PYE79724.1"/>
    </source>
</evidence>
<organism evidence="4 5">
    <name type="scientific">Xylophilus ampelinus</name>
    <dbReference type="NCBI Taxonomy" id="54067"/>
    <lineage>
        <taxon>Bacteria</taxon>
        <taxon>Pseudomonadati</taxon>
        <taxon>Pseudomonadota</taxon>
        <taxon>Betaproteobacteria</taxon>
        <taxon>Burkholderiales</taxon>
        <taxon>Xylophilus</taxon>
    </lineage>
</organism>
<accession>A0A318SKN8</accession>
<keyword evidence="5" id="KW-1185">Reference proteome</keyword>
<dbReference type="Pfam" id="PF01464">
    <property type="entry name" value="SLT"/>
    <property type="match status" value="1"/>
</dbReference>
<evidence type="ECO:0000256" key="1">
    <source>
        <dbReference type="ARBA" id="ARBA00007734"/>
    </source>
</evidence>
<feature type="region of interest" description="Disordered" evidence="2">
    <location>
        <begin position="256"/>
        <end position="278"/>
    </location>
</feature>
<dbReference type="OrthoDB" id="9815002at2"/>
<dbReference type="EMBL" id="QJTC01000001">
    <property type="protein sequence ID" value="PYE79724.1"/>
    <property type="molecule type" value="Genomic_DNA"/>
</dbReference>
<dbReference type="RefSeq" id="WP_110464030.1">
    <property type="nucleotide sequence ID" value="NZ_JAMOFZ010000002.1"/>
</dbReference>
<evidence type="ECO:0000259" key="3">
    <source>
        <dbReference type="Pfam" id="PF01464"/>
    </source>
</evidence>
<dbReference type="GO" id="GO:0000270">
    <property type="term" value="P:peptidoglycan metabolic process"/>
    <property type="evidence" value="ECO:0007669"/>
    <property type="project" value="InterPro"/>
</dbReference>
<comment type="caution">
    <text evidence="4">The sequence shown here is derived from an EMBL/GenBank/DDBJ whole genome shotgun (WGS) entry which is preliminary data.</text>
</comment>
<evidence type="ECO:0000256" key="2">
    <source>
        <dbReference type="SAM" id="MobiDB-lite"/>
    </source>
</evidence>
<name>A0A318SKN8_9BURK</name>
<dbReference type="InterPro" id="IPR023346">
    <property type="entry name" value="Lysozyme-like_dom_sf"/>
</dbReference>
<dbReference type="PANTHER" id="PTHR37423:SF2">
    <property type="entry name" value="MEMBRANE-BOUND LYTIC MUREIN TRANSGLYCOSYLASE C"/>
    <property type="match status" value="1"/>
</dbReference>
<dbReference type="GO" id="GO:0016020">
    <property type="term" value="C:membrane"/>
    <property type="evidence" value="ECO:0007669"/>
    <property type="project" value="InterPro"/>
</dbReference>
<dbReference type="PROSITE" id="PS00922">
    <property type="entry name" value="TRANSGLYCOSYLASE"/>
    <property type="match status" value="1"/>
</dbReference>
<dbReference type="Proteomes" id="UP000247540">
    <property type="component" value="Unassembled WGS sequence"/>
</dbReference>
<feature type="domain" description="Transglycosylase SLT" evidence="3">
    <location>
        <begin position="122"/>
        <end position="231"/>
    </location>
</feature>
<proteinExistence type="inferred from homology"/>
<feature type="compositionally biased region" description="Gly residues" evidence="2">
    <location>
        <begin position="264"/>
        <end position="276"/>
    </location>
</feature>
<gene>
    <name evidence="4" type="ORF">DFQ15_10143</name>
</gene>
<dbReference type="CDD" id="cd00254">
    <property type="entry name" value="LT-like"/>
    <property type="match status" value="1"/>
</dbReference>
<comment type="similarity">
    <text evidence="1">Belongs to the transglycosylase Slt family.</text>
</comment>
<protein>
    <submittedName>
        <fullName evidence="4">Transglycosylase-like protein with SLT domain</fullName>
    </submittedName>
</protein>